<reference evidence="3" key="2">
    <citation type="journal article" date="2021" name="PeerJ">
        <title>Extensive microbial diversity within the chicken gut microbiome revealed by metagenomics and culture.</title>
        <authorList>
            <person name="Gilroy R."/>
            <person name="Ravi A."/>
            <person name="Getino M."/>
            <person name="Pursley I."/>
            <person name="Horton D.L."/>
            <person name="Alikhan N.F."/>
            <person name="Baker D."/>
            <person name="Gharbi K."/>
            <person name="Hall N."/>
            <person name="Watson M."/>
            <person name="Adriaenssens E.M."/>
            <person name="Foster-Nyarko E."/>
            <person name="Jarju S."/>
            <person name="Secka A."/>
            <person name="Antonio M."/>
            <person name="Oren A."/>
            <person name="Chaudhuri R.R."/>
            <person name="La Ragione R."/>
            <person name="Hildebrand F."/>
            <person name="Pallen M.J."/>
        </authorList>
    </citation>
    <scope>NUCLEOTIDE SEQUENCE</scope>
    <source>
        <strain evidence="3">CHK191-8634</strain>
    </source>
</reference>
<comment type="caution">
    <text evidence="3">The sequence shown here is derived from an EMBL/GenBank/DDBJ whole genome shotgun (WGS) entry which is preliminary data.</text>
</comment>
<sequence>MTKYAIVDLGSNTIRLSVYEKKDGGDFDLLFSEKEMAGLAGYIEKGVMTEPGIARACEALWHFRYLLHLFGMEEMHVFATASLRNVTNTQEAVDEIRSRTGIRVEVISGEQEARLGYYGALVSAKLEQGALFDVGGGSTELVTFADGRILSAQSLDIGSLNLFQKHVEGLWPKKTEVTQIIEHINEELRLLRLPREPVAHLCGVGGTARAVLRLCGLVHRLPRQCRTLTAAQLDEVCMILQQRERKTRDLVLRACPDRVHTIIPGALLIQTLCRTLHCQDLFVSPYGVREGYLCQKIQ</sequence>
<dbReference type="CDD" id="cd24052">
    <property type="entry name" value="ASKHA_NBD_HpPPX-GppA-like"/>
    <property type="match status" value="1"/>
</dbReference>
<dbReference type="Gene3D" id="3.30.420.150">
    <property type="entry name" value="Exopolyphosphatase. Domain 2"/>
    <property type="match status" value="1"/>
</dbReference>
<dbReference type="SUPFAM" id="SSF53067">
    <property type="entry name" value="Actin-like ATPase domain"/>
    <property type="match status" value="2"/>
</dbReference>
<dbReference type="PANTHER" id="PTHR30005:SF0">
    <property type="entry name" value="RETROGRADE REGULATION PROTEIN 2"/>
    <property type="match status" value="1"/>
</dbReference>
<dbReference type="InterPro" id="IPR050273">
    <property type="entry name" value="GppA/Ppx_hydrolase"/>
</dbReference>
<dbReference type="Proteomes" id="UP000824073">
    <property type="component" value="Unassembled WGS sequence"/>
</dbReference>
<name>A0A9D1LKU2_9CLOT</name>
<dbReference type="EMBL" id="DVMR01000033">
    <property type="protein sequence ID" value="HIU43315.1"/>
    <property type="molecule type" value="Genomic_DNA"/>
</dbReference>
<feature type="domain" description="Ppx/GppA phosphatase N-terminal" evidence="2">
    <location>
        <begin position="18"/>
        <end position="296"/>
    </location>
</feature>
<evidence type="ECO:0000313" key="3">
    <source>
        <dbReference type="EMBL" id="HIU43315.1"/>
    </source>
</evidence>
<evidence type="ECO:0000259" key="2">
    <source>
        <dbReference type="Pfam" id="PF02541"/>
    </source>
</evidence>
<organism evidence="3 4">
    <name type="scientific">Candidatus Ventrousia excrementavium</name>
    <dbReference type="NCBI Taxonomy" id="2840961"/>
    <lineage>
        <taxon>Bacteria</taxon>
        <taxon>Bacillati</taxon>
        <taxon>Bacillota</taxon>
        <taxon>Clostridia</taxon>
        <taxon>Eubacteriales</taxon>
        <taxon>Clostridiaceae</taxon>
        <taxon>Clostridiaceae incertae sedis</taxon>
        <taxon>Candidatus Ventrousia</taxon>
    </lineage>
</organism>
<dbReference type="PANTHER" id="PTHR30005">
    <property type="entry name" value="EXOPOLYPHOSPHATASE"/>
    <property type="match status" value="1"/>
</dbReference>
<proteinExistence type="inferred from homology"/>
<evidence type="ECO:0000256" key="1">
    <source>
        <dbReference type="ARBA" id="ARBA00007125"/>
    </source>
</evidence>
<reference evidence="3" key="1">
    <citation type="submission" date="2020-10" db="EMBL/GenBank/DDBJ databases">
        <authorList>
            <person name="Gilroy R."/>
        </authorList>
    </citation>
    <scope>NUCLEOTIDE SEQUENCE</scope>
    <source>
        <strain evidence="3">CHK191-8634</strain>
    </source>
</reference>
<dbReference type="GO" id="GO:0006357">
    <property type="term" value="P:regulation of transcription by RNA polymerase II"/>
    <property type="evidence" value="ECO:0007669"/>
    <property type="project" value="TreeGrafter"/>
</dbReference>
<dbReference type="InterPro" id="IPR003695">
    <property type="entry name" value="Ppx_GppA_N"/>
</dbReference>
<protein>
    <recommendedName>
        <fullName evidence="2">Ppx/GppA phosphatase N-terminal domain-containing protein</fullName>
    </recommendedName>
</protein>
<gene>
    <name evidence="3" type="ORF">IAB67_03350</name>
</gene>
<evidence type="ECO:0000313" key="4">
    <source>
        <dbReference type="Proteomes" id="UP000824073"/>
    </source>
</evidence>
<dbReference type="InterPro" id="IPR043129">
    <property type="entry name" value="ATPase_NBD"/>
</dbReference>
<comment type="similarity">
    <text evidence="1">Belongs to the GppA/Ppx family.</text>
</comment>
<dbReference type="Pfam" id="PF02541">
    <property type="entry name" value="Ppx-GppA"/>
    <property type="match status" value="1"/>
</dbReference>
<dbReference type="Gene3D" id="3.30.420.40">
    <property type="match status" value="1"/>
</dbReference>
<dbReference type="AlphaFoldDB" id="A0A9D1LKU2"/>
<accession>A0A9D1LKU2</accession>